<dbReference type="Proteomes" id="UP000492821">
    <property type="component" value="Unassembled WGS sequence"/>
</dbReference>
<dbReference type="WBParaSite" id="Pan_g9133.t1">
    <property type="protein sequence ID" value="Pan_g9133.t1"/>
    <property type="gene ID" value="Pan_g9133"/>
</dbReference>
<feature type="domain" description="Carboxylesterase type B" evidence="1">
    <location>
        <begin position="20"/>
        <end position="535"/>
    </location>
</feature>
<evidence type="ECO:0000313" key="3">
    <source>
        <dbReference type="WBParaSite" id="Pan_g9133.t1"/>
    </source>
</evidence>
<keyword evidence="2" id="KW-1185">Reference proteome</keyword>
<reference evidence="2" key="1">
    <citation type="journal article" date="2013" name="Genetics">
        <title>The draft genome and transcriptome of Panagrellus redivivus are shaped by the harsh demands of a free-living lifestyle.</title>
        <authorList>
            <person name="Srinivasan J."/>
            <person name="Dillman A.R."/>
            <person name="Macchietto M.G."/>
            <person name="Heikkinen L."/>
            <person name="Lakso M."/>
            <person name="Fracchia K.M."/>
            <person name="Antoshechkin I."/>
            <person name="Mortazavi A."/>
            <person name="Wong G."/>
            <person name="Sternberg P.W."/>
        </authorList>
    </citation>
    <scope>NUCLEOTIDE SEQUENCE [LARGE SCALE GENOMIC DNA]</scope>
    <source>
        <strain evidence="2">MT8872</strain>
    </source>
</reference>
<dbReference type="PANTHER" id="PTHR44590">
    <property type="entry name" value="CARBOXYLIC ESTER HYDROLASE-RELATED"/>
    <property type="match status" value="1"/>
</dbReference>
<dbReference type="PANTHER" id="PTHR44590:SF3">
    <property type="entry name" value="CARBOXYLESTERASE TYPE B DOMAIN-CONTAINING PROTEIN"/>
    <property type="match status" value="1"/>
</dbReference>
<dbReference type="InterPro" id="IPR029058">
    <property type="entry name" value="AB_hydrolase_fold"/>
</dbReference>
<organism evidence="2 3">
    <name type="scientific">Panagrellus redivivus</name>
    <name type="common">Microworm</name>
    <dbReference type="NCBI Taxonomy" id="6233"/>
    <lineage>
        <taxon>Eukaryota</taxon>
        <taxon>Metazoa</taxon>
        <taxon>Ecdysozoa</taxon>
        <taxon>Nematoda</taxon>
        <taxon>Chromadorea</taxon>
        <taxon>Rhabditida</taxon>
        <taxon>Tylenchina</taxon>
        <taxon>Panagrolaimomorpha</taxon>
        <taxon>Panagrolaimoidea</taxon>
        <taxon>Panagrolaimidae</taxon>
        <taxon>Panagrellus</taxon>
    </lineage>
</organism>
<dbReference type="SUPFAM" id="SSF53474">
    <property type="entry name" value="alpha/beta-Hydrolases"/>
    <property type="match status" value="1"/>
</dbReference>
<dbReference type="AlphaFoldDB" id="A0A7E4WB45"/>
<accession>A0A7E4WB45</accession>
<sequence length="561" mass="62797">MSELSTTSYEDNYDRSVPVKVSTNHGPVEGFVHTTDTGVKANVFLGIPFAKPPVGDLRFERPEPPTPWTEPLETKNFKKECVPYITMWLHGGLDTVSEDCLYLNVMAPVDIDNVPPHPVMVYVHGGGFCFGGCVRAGFDKYVKNFVSRGVVVVSIAYRTGVYGFFSTGDSVAEGNNGLFDQVAGLKWVHDNIAKFNGDPNNITLYGQSAGSASVDILSIAPISRDYVHQVIQASGSAGNYWAIHAPTVESSKKLARALGCKSEDSAEIKAFLKKQKYEDIIEITSSEFKTNFVADRNDEKYISFGPRTDNAFFGGKTIDELIAEAPPKPTVFGLMINESAPFILFALTPSKIMKYDKEDVILDIEKVVPESVAGDETEAIRKELIEFYLERNVPSEALSRFYLERHGRLLSDVMFDSAVLQEMEQKLDKKWPVYFYVWNHLNPDVAKATGIRGGFHSYDLMFASDEQVFEFVKLGPIDQKVTEIYAELISNFVKTGNPSLEKLEFPPFTKQDREAFWVDPEPSIRTNVYAEAKEFYDHLEAKYDFSVRHGVKKSSVKSAKL</sequence>
<protein>
    <submittedName>
        <fullName evidence="3">COesterase domain-containing protein</fullName>
    </submittedName>
</protein>
<proteinExistence type="predicted"/>
<dbReference type="Pfam" id="PF00135">
    <property type="entry name" value="COesterase"/>
    <property type="match status" value="1"/>
</dbReference>
<name>A0A7E4WB45_PANRE</name>
<dbReference type="InterPro" id="IPR002018">
    <property type="entry name" value="CarbesteraseB"/>
</dbReference>
<evidence type="ECO:0000259" key="1">
    <source>
        <dbReference type="Pfam" id="PF00135"/>
    </source>
</evidence>
<evidence type="ECO:0000313" key="2">
    <source>
        <dbReference type="Proteomes" id="UP000492821"/>
    </source>
</evidence>
<reference evidence="3" key="2">
    <citation type="submission" date="2020-10" db="UniProtKB">
        <authorList>
            <consortium name="WormBaseParasite"/>
        </authorList>
    </citation>
    <scope>IDENTIFICATION</scope>
</reference>
<dbReference type="Gene3D" id="3.40.50.1820">
    <property type="entry name" value="alpha/beta hydrolase"/>
    <property type="match status" value="1"/>
</dbReference>